<dbReference type="EMBL" id="JAXCGZ010015118">
    <property type="protein sequence ID" value="KAK7071206.1"/>
    <property type="molecule type" value="Genomic_DNA"/>
</dbReference>
<evidence type="ECO:0000256" key="5">
    <source>
        <dbReference type="RuleBase" id="RU000682"/>
    </source>
</evidence>
<comment type="similarity">
    <text evidence="3">Belongs to the even-skipped homeobox family.</text>
</comment>
<feature type="compositionally biased region" description="Polar residues" evidence="7">
    <location>
        <begin position="1"/>
        <end position="12"/>
    </location>
</feature>
<dbReference type="PANTHER" id="PTHR46294">
    <property type="entry name" value="SEGMENTATION PROTEIN EVEN-SKIPPED"/>
    <property type="match status" value="1"/>
</dbReference>
<dbReference type="InterPro" id="IPR009057">
    <property type="entry name" value="Homeodomain-like_sf"/>
</dbReference>
<feature type="region of interest" description="Disordered" evidence="7">
    <location>
        <begin position="51"/>
        <end position="119"/>
    </location>
</feature>
<dbReference type="PROSITE" id="PS50071">
    <property type="entry name" value="HOMEOBOX_2"/>
    <property type="match status" value="1"/>
</dbReference>
<dbReference type="Proteomes" id="UP001381693">
    <property type="component" value="Unassembled WGS sequence"/>
</dbReference>
<dbReference type="PANTHER" id="PTHR46294:SF4">
    <property type="entry name" value="SEGMENTATION PROTEIN EVEN-SKIPPED"/>
    <property type="match status" value="1"/>
</dbReference>
<dbReference type="GO" id="GO:0005634">
    <property type="term" value="C:nucleus"/>
    <property type="evidence" value="ECO:0007669"/>
    <property type="project" value="UniProtKB-SubCell"/>
</dbReference>
<reference evidence="9 10" key="1">
    <citation type="submission" date="2023-11" db="EMBL/GenBank/DDBJ databases">
        <title>Halocaridina rubra genome assembly.</title>
        <authorList>
            <person name="Smith C."/>
        </authorList>
    </citation>
    <scope>NUCLEOTIDE SEQUENCE [LARGE SCALE GENOMIC DNA]</scope>
    <source>
        <strain evidence="9">EP-1</strain>
        <tissue evidence="9">Whole</tissue>
    </source>
</reference>
<comment type="subcellular location">
    <subcellularLocation>
        <location evidence="1 4 5">Nucleus</location>
    </subcellularLocation>
</comment>
<feature type="region of interest" description="Disordered" evidence="7">
    <location>
        <begin position="185"/>
        <end position="239"/>
    </location>
</feature>
<feature type="compositionally biased region" description="Polar residues" evidence="7">
    <location>
        <begin position="20"/>
        <end position="34"/>
    </location>
</feature>
<feature type="compositionally biased region" description="Polar residues" evidence="7">
    <location>
        <begin position="89"/>
        <end position="111"/>
    </location>
</feature>
<evidence type="ECO:0000256" key="7">
    <source>
        <dbReference type="SAM" id="MobiDB-lite"/>
    </source>
</evidence>
<feature type="compositionally biased region" description="Polar residues" evidence="7">
    <location>
        <begin position="208"/>
        <end position="219"/>
    </location>
</feature>
<dbReference type="GO" id="GO:0000978">
    <property type="term" value="F:RNA polymerase II cis-regulatory region sequence-specific DNA binding"/>
    <property type="evidence" value="ECO:0007669"/>
    <property type="project" value="TreeGrafter"/>
</dbReference>
<feature type="coiled-coil region" evidence="6">
    <location>
        <begin position="358"/>
        <end position="389"/>
    </location>
</feature>
<dbReference type="CDD" id="cd00086">
    <property type="entry name" value="homeodomain"/>
    <property type="match status" value="1"/>
</dbReference>
<evidence type="ECO:0000256" key="4">
    <source>
        <dbReference type="PROSITE-ProRule" id="PRU00108"/>
    </source>
</evidence>
<feature type="region of interest" description="Disordered" evidence="7">
    <location>
        <begin position="1"/>
        <end position="35"/>
    </location>
</feature>
<evidence type="ECO:0000259" key="8">
    <source>
        <dbReference type="PROSITE" id="PS50071"/>
    </source>
</evidence>
<evidence type="ECO:0000313" key="9">
    <source>
        <dbReference type="EMBL" id="KAK7071206.1"/>
    </source>
</evidence>
<dbReference type="Gene3D" id="1.10.10.60">
    <property type="entry name" value="Homeodomain-like"/>
    <property type="match status" value="1"/>
</dbReference>
<dbReference type="InterPro" id="IPR052002">
    <property type="entry name" value="Even-skipped_HD"/>
</dbReference>
<dbReference type="AlphaFoldDB" id="A0AAN8WRW5"/>
<keyword evidence="2" id="KW-0217">Developmental protein</keyword>
<dbReference type="SUPFAM" id="SSF46689">
    <property type="entry name" value="Homeodomain-like"/>
    <property type="match status" value="1"/>
</dbReference>
<dbReference type="GO" id="GO:0000981">
    <property type="term" value="F:DNA-binding transcription factor activity, RNA polymerase II-specific"/>
    <property type="evidence" value="ECO:0007669"/>
    <property type="project" value="TreeGrafter"/>
</dbReference>
<name>A0AAN8WRW5_HALRR</name>
<organism evidence="9 10">
    <name type="scientific">Halocaridina rubra</name>
    <name type="common">Hawaiian red shrimp</name>
    <dbReference type="NCBI Taxonomy" id="373956"/>
    <lineage>
        <taxon>Eukaryota</taxon>
        <taxon>Metazoa</taxon>
        <taxon>Ecdysozoa</taxon>
        <taxon>Arthropoda</taxon>
        <taxon>Crustacea</taxon>
        <taxon>Multicrustacea</taxon>
        <taxon>Malacostraca</taxon>
        <taxon>Eumalacostraca</taxon>
        <taxon>Eucarida</taxon>
        <taxon>Decapoda</taxon>
        <taxon>Pleocyemata</taxon>
        <taxon>Caridea</taxon>
        <taxon>Atyoidea</taxon>
        <taxon>Atyidae</taxon>
        <taxon>Halocaridina</taxon>
    </lineage>
</organism>
<feature type="compositionally biased region" description="Basic and acidic residues" evidence="7">
    <location>
        <begin position="53"/>
        <end position="75"/>
    </location>
</feature>
<accession>A0AAN8WRW5</accession>
<evidence type="ECO:0000256" key="2">
    <source>
        <dbReference type="ARBA" id="ARBA00022473"/>
    </source>
</evidence>
<feature type="domain" description="Homeobox" evidence="8">
    <location>
        <begin position="240"/>
        <end position="288"/>
    </location>
</feature>
<keyword evidence="10" id="KW-1185">Reference proteome</keyword>
<dbReference type="SMART" id="SM00389">
    <property type="entry name" value="HOX"/>
    <property type="match status" value="1"/>
</dbReference>
<keyword evidence="4 5" id="KW-0539">Nucleus</keyword>
<protein>
    <submittedName>
        <fullName evidence="9">Homeodomain</fullName>
    </submittedName>
</protein>
<feature type="compositionally biased region" description="Polar residues" evidence="7">
    <location>
        <begin position="230"/>
        <end position="239"/>
    </location>
</feature>
<proteinExistence type="inferred from homology"/>
<dbReference type="InterPro" id="IPR001356">
    <property type="entry name" value="HD"/>
</dbReference>
<dbReference type="Pfam" id="PF00046">
    <property type="entry name" value="Homeodomain"/>
    <property type="match status" value="1"/>
</dbReference>
<keyword evidence="4 5" id="KW-0238">DNA-binding</keyword>
<evidence type="ECO:0000256" key="1">
    <source>
        <dbReference type="ARBA" id="ARBA00004123"/>
    </source>
</evidence>
<evidence type="ECO:0000256" key="3">
    <source>
        <dbReference type="ARBA" id="ARBA00038449"/>
    </source>
</evidence>
<sequence>MDSGYSTNNATVPVTPPDSPSKSPQDLSVSNLQPKFNPLCLDTKTQLVQGPFDKIRSNERDEREISEKAEFHGNHPDSLPYNRTIRHSPMSQILQGGNSTDRSQTGNQQRLSFPDGAIPNSIVQMPSSISTLPNYPCVIKSNLSDIRNSHTPPNAAQPSDASVRAEDGKFICRSEPVLSRVSKIGSIQGDDGSAPCQVEKSDHGPGNNVYNSPAPTANYRSEENSHVPAATTSAESSQDAGIRRYRTAFTREQVSRLEREFLRENYVSRPRRCELAAELHLPEATIKLNIRGMYILYKAPTHIVPDISFEECIEIPLPQWEKLSLYILERRYEALCFSEDNNKQLNDNLNELNVSSLLSSEKDEIADWNVQIKESIEEFRKVFQELNTEHDATKTSFADALKRNVAVKEAVKVVALESILTVDNEEGCNRKNERCFDGKG</sequence>
<evidence type="ECO:0000313" key="10">
    <source>
        <dbReference type="Proteomes" id="UP001381693"/>
    </source>
</evidence>
<comment type="caution">
    <text evidence="9">The sequence shown here is derived from an EMBL/GenBank/DDBJ whole genome shotgun (WGS) entry which is preliminary data.</text>
</comment>
<keyword evidence="6" id="KW-0175">Coiled coil</keyword>
<evidence type="ECO:0000256" key="6">
    <source>
        <dbReference type="SAM" id="Coils"/>
    </source>
</evidence>
<gene>
    <name evidence="9" type="primary">EVX1_2</name>
    <name evidence="9" type="ORF">SK128_006613</name>
</gene>
<keyword evidence="4 5" id="KW-0371">Homeobox</keyword>
<feature type="DNA-binding region" description="Homeobox" evidence="4">
    <location>
        <begin position="242"/>
        <end position="289"/>
    </location>
</feature>